<evidence type="ECO:0000256" key="1">
    <source>
        <dbReference type="ARBA" id="ARBA00004442"/>
    </source>
</evidence>
<proteinExistence type="inferred from homology"/>
<keyword evidence="6" id="KW-0998">Cell outer membrane</keyword>
<evidence type="ECO:0000256" key="6">
    <source>
        <dbReference type="ARBA" id="ARBA00023237"/>
    </source>
</evidence>
<evidence type="ECO:0000313" key="9">
    <source>
        <dbReference type="EMBL" id="CRY98382.1"/>
    </source>
</evidence>
<evidence type="ECO:0000256" key="4">
    <source>
        <dbReference type="ARBA" id="ARBA00022692"/>
    </source>
</evidence>
<dbReference type="Pfam" id="PF02462">
    <property type="entry name" value="Opacity"/>
    <property type="match status" value="1"/>
</dbReference>
<comment type="similarity">
    <text evidence="2">Belongs to the opacity porin family.</text>
</comment>
<dbReference type="GO" id="GO:0009279">
    <property type="term" value="C:cell outer membrane"/>
    <property type="evidence" value="ECO:0007669"/>
    <property type="project" value="UniProtKB-SubCell"/>
</dbReference>
<evidence type="ECO:0000256" key="3">
    <source>
        <dbReference type="ARBA" id="ARBA00022452"/>
    </source>
</evidence>
<dbReference type="FunFam" id="2.40.160.20:FF:000017">
    <property type="entry name" value="Outer membrane protein"/>
    <property type="match status" value="1"/>
</dbReference>
<name>A0A0H5QRU0_NEIMI</name>
<dbReference type="SUPFAM" id="SSF56925">
    <property type="entry name" value="OMPA-like"/>
    <property type="match status" value="1"/>
</dbReference>
<sequence length="174" mass="18355">MKKALATLIALAIPAAALAEGASGFYVQADAAHAKASSSLGSAKGFSPRISAGYRINDLRFAVDYTRYKNYKAPSTDFKLYSIGASAIYDFDTQSPVKPYLGARLSLNRASVDLGGSDSFSQTSTGLGVLAGVSYAVTPNVDLDAGYRYNYIGKVNTVKNVRSGELSAGVRVKF</sequence>
<comment type="subcellular location">
    <subcellularLocation>
        <location evidence="1">Cell outer membrane</location>
    </subcellularLocation>
</comment>
<keyword evidence="3" id="KW-1134">Transmembrane beta strand</keyword>
<feature type="signal peptide" evidence="7">
    <location>
        <begin position="1"/>
        <end position="19"/>
    </location>
</feature>
<dbReference type="InterPro" id="IPR003394">
    <property type="entry name" value="Porin_opacity"/>
</dbReference>
<organism evidence="9 10">
    <name type="scientific">Neisseria meningitidis serogroup B</name>
    <dbReference type="NCBI Taxonomy" id="491"/>
    <lineage>
        <taxon>Bacteria</taxon>
        <taxon>Pseudomonadati</taxon>
        <taxon>Pseudomonadota</taxon>
        <taxon>Betaproteobacteria</taxon>
        <taxon>Neisseriales</taxon>
        <taxon>Neisseriaceae</taxon>
        <taxon>Neisseria</taxon>
    </lineage>
</organism>
<keyword evidence="4" id="KW-0812">Transmembrane</keyword>
<protein>
    <submittedName>
        <fullName evidence="9">Surface protein A</fullName>
    </submittedName>
</protein>
<dbReference type="OMA" id="FYDFDLA"/>
<evidence type="ECO:0000256" key="7">
    <source>
        <dbReference type="SAM" id="SignalP"/>
    </source>
</evidence>
<evidence type="ECO:0000259" key="8">
    <source>
        <dbReference type="Pfam" id="PF02462"/>
    </source>
</evidence>
<dbReference type="Gene3D" id="2.40.160.20">
    <property type="match status" value="1"/>
</dbReference>
<evidence type="ECO:0000313" key="10">
    <source>
        <dbReference type="Proteomes" id="UP000182715"/>
    </source>
</evidence>
<feature type="domain" description="Porin opacity type" evidence="8">
    <location>
        <begin position="52"/>
        <end position="174"/>
    </location>
</feature>
<keyword evidence="7" id="KW-0732">Signal</keyword>
<dbReference type="Proteomes" id="UP000182715">
    <property type="component" value="Unassembled WGS sequence"/>
</dbReference>
<dbReference type="AlphaFoldDB" id="A0A0H5QRU0"/>
<keyword evidence="5" id="KW-0472">Membrane</keyword>
<accession>A0A0H5QRU0</accession>
<evidence type="ECO:0000256" key="5">
    <source>
        <dbReference type="ARBA" id="ARBA00023136"/>
    </source>
</evidence>
<evidence type="ECO:0000256" key="2">
    <source>
        <dbReference type="ARBA" id="ARBA00009830"/>
    </source>
</evidence>
<feature type="chain" id="PRO_5005223693" evidence="7">
    <location>
        <begin position="20"/>
        <end position="174"/>
    </location>
</feature>
<reference evidence="9 10" key="1">
    <citation type="submission" date="2014-11" db="EMBL/GenBank/DDBJ databases">
        <authorList>
            <person name="Diene M.Seydina."/>
        </authorList>
    </citation>
    <scope>NUCLEOTIDE SEQUENCE [LARGE SCALE GENOMIC DNA]</scope>
    <source>
        <strain evidence="9 10">Neisseria meningitidis CHUV</strain>
    </source>
</reference>
<dbReference type="EMBL" id="CVTF01000075">
    <property type="protein sequence ID" value="CRY98382.1"/>
    <property type="molecule type" value="Genomic_DNA"/>
</dbReference>
<dbReference type="GO" id="GO:0015288">
    <property type="term" value="F:porin activity"/>
    <property type="evidence" value="ECO:0007669"/>
    <property type="project" value="InterPro"/>
</dbReference>
<dbReference type="InterPro" id="IPR011250">
    <property type="entry name" value="OMP/PagP_B-barrel"/>
</dbReference>